<dbReference type="PANTHER" id="PTHR15910">
    <property type="entry name" value="ARCHAEMETZINCIN"/>
    <property type="match status" value="1"/>
</dbReference>
<evidence type="ECO:0008006" key="9">
    <source>
        <dbReference type="Google" id="ProtNLM"/>
    </source>
</evidence>
<dbReference type="PANTHER" id="PTHR15910:SF1">
    <property type="entry name" value="ARCHAEMETZINCIN-2"/>
    <property type="match status" value="1"/>
</dbReference>
<keyword evidence="8" id="KW-1185">Reference proteome</keyword>
<dbReference type="GO" id="GO:0008237">
    <property type="term" value="F:metallopeptidase activity"/>
    <property type="evidence" value="ECO:0007669"/>
    <property type="project" value="UniProtKB-KW"/>
</dbReference>
<gene>
    <name evidence="7" type="ORF">Ae201684_014594</name>
</gene>
<comment type="caution">
    <text evidence="7">The sequence shown here is derived from an EMBL/GenBank/DDBJ whole genome shotgun (WGS) entry which is preliminary data.</text>
</comment>
<organism evidence="7 8">
    <name type="scientific">Aphanomyces euteiches</name>
    <dbReference type="NCBI Taxonomy" id="100861"/>
    <lineage>
        <taxon>Eukaryota</taxon>
        <taxon>Sar</taxon>
        <taxon>Stramenopiles</taxon>
        <taxon>Oomycota</taxon>
        <taxon>Saprolegniomycetes</taxon>
        <taxon>Saprolegniales</taxon>
        <taxon>Verrucalvaceae</taxon>
        <taxon>Aphanomyces</taxon>
    </lineage>
</organism>
<evidence type="ECO:0000313" key="8">
    <source>
        <dbReference type="Proteomes" id="UP000481153"/>
    </source>
</evidence>
<keyword evidence="4" id="KW-0378">Hydrolase</keyword>
<dbReference type="GO" id="GO:0046872">
    <property type="term" value="F:metal ion binding"/>
    <property type="evidence" value="ECO:0007669"/>
    <property type="project" value="UniProtKB-KW"/>
</dbReference>
<accession>A0A6G0WJE5</accession>
<dbReference type="Proteomes" id="UP000481153">
    <property type="component" value="Unassembled WGS sequence"/>
</dbReference>
<sequence>MNSAQRKAVGKGFGPDIFHESTADFHPPADPETCFSDEEEQTYDEFVDMGKRRPNAQGTGRWKKTRARTKIGLVALTSDKGMTAEMRKACQILQRFLSSYLCMDVEHVPNDDVSWIPNHQAIRIGEFEYACRMGHPNSSVKANSKRKRTPGHMDVFSLFDAFKSARFVQSPFFSVLVVTSVGLVEEVDGEFSEVLGRSYPDRAACVALHKPLKSLLVTAAHELLHSMGLDHCSSFSCVMNAVAGSENWLFLSPPNLRKLKCFHGIPDSDTDFLLDRYDALRMVLKSIPGLSSDVVYLDKKIQAYRSLILQENGMTNEN</sequence>
<dbReference type="InterPro" id="IPR012962">
    <property type="entry name" value="Pept_M54_archaemetzincn"/>
</dbReference>
<protein>
    <recommendedName>
        <fullName evidence="9">Peptidase M12B domain-containing protein</fullName>
    </recommendedName>
</protein>
<reference evidence="7 8" key="1">
    <citation type="submission" date="2019-07" db="EMBL/GenBank/DDBJ databases">
        <title>Genomics analysis of Aphanomyces spp. identifies a new class of oomycete effector associated with host adaptation.</title>
        <authorList>
            <person name="Gaulin E."/>
        </authorList>
    </citation>
    <scope>NUCLEOTIDE SEQUENCE [LARGE SCALE GENOMIC DNA]</scope>
    <source>
        <strain evidence="7 8">ATCC 201684</strain>
    </source>
</reference>
<dbReference type="AlphaFoldDB" id="A0A6G0WJE5"/>
<dbReference type="Gene3D" id="3.40.390.10">
    <property type="entry name" value="Collagenase (Catalytic Domain)"/>
    <property type="match status" value="1"/>
</dbReference>
<evidence type="ECO:0000313" key="7">
    <source>
        <dbReference type="EMBL" id="KAF0727334.1"/>
    </source>
</evidence>
<evidence type="ECO:0000256" key="3">
    <source>
        <dbReference type="ARBA" id="ARBA00022723"/>
    </source>
</evidence>
<keyword evidence="5" id="KW-0862">Zinc</keyword>
<dbReference type="EMBL" id="VJMJ01000198">
    <property type="protein sequence ID" value="KAF0727334.1"/>
    <property type="molecule type" value="Genomic_DNA"/>
</dbReference>
<keyword evidence="3" id="KW-0479">Metal-binding</keyword>
<keyword evidence="2" id="KW-0645">Protease</keyword>
<dbReference type="InterPro" id="IPR024079">
    <property type="entry name" value="MetalloPept_cat_dom_sf"/>
</dbReference>
<dbReference type="GO" id="GO:0006508">
    <property type="term" value="P:proteolysis"/>
    <property type="evidence" value="ECO:0007669"/>
    <property type="project" value="UniProtKB-KW"/>
</dbReference>
<comment type="cofactor">
    <cofactor evidence="1">
        <name>Zn(2+)</name>
        <dbReference type="ChEBI" id="CHEBI:29105"/>
    </cofactor>
</comment>
<name>A0A6G0WJE5_9STRA</name>
<evidence type="ECO:0000256" key="2">
    <source>
        <dbReference type="ARBA" id="ARBA00022670"/>
    </source>
</evidence>
<keyword evidence="6" id="KW-0482">Metalloprotease</keyword>
<dbReference type="VEuPathDB" id="FungiDB:AeMF1_011064"/>
<evidence type="ECO:0000256" key="4">
    <source>
        <dbReference type="ARBA" id="ARBA00022801"/>
    </source>
</evidence>
<evidence type="ECO:0000256" key="6">
    <source>
        <dbReference type="ARBA" id="ARBA00023049"/>
    </source>
</evidence>
<dbReference type="SUPFAM" id="SSF55486">
    <property type="entry name" value="Metalloproteases ('zincins'), catalytic domain"/>
    <property type="match status" value="1"/>
</dbReference>
<evidence type="ECO:0000256" key="1">
    <source>
        <dbReference type="ARBA" id="ARBA00001947"/>
    </source>
</evidence>
<evidence type="ECO:0000256" key="5">
    <source>
        <dbReference type="ARBA" id="ARBA00022833"/>
    </source>
</evidence>
<proteinExistence type="predicted"/>